<dbReference type="InterPro" id="IPR009571">
    <property type="entry name" value="SUR7/Rim9-like_fungi"/>
</dbReference>
<dbReference type="Proteomes" id="UP000838763">
    <property type="component" value="Unassembled WGS sequence"/>
</dbReference>
<feature type="compositionally biased region" description="Basic and acidic residues" evidence="1">
    <location>
        <begin position="251"/>
        <end position="283"/>
    </location>
</feature>
<dbReference type="AlphaFoldDB" id="A0A9P1H2V3"/>
<evidence type="ECO:0000256" key="2">
    <source>
        <dbReference type="SAM" id="Phobius"/>
    </source>
</evidence>
<protein>
    <submittedName>
        <fullName evidence="3">Uncharacterized protein</fullName>
    </submittedName>
</protein>
<comment type="caution">
    <text evidence="3">The sequence shown here is derived from an EMBL/GenBank/DDBJ whole genome shotgun (WGS) entry which is preliminary data.</text>
</comment>
<keyword evidence="2" id="KW-0472">Membrane</keyword>
<dbReference type="PANTHER" id="PTHR28019:SF2">
    <property type="entry name" value="CELL MEMBRANE PROTEIN YLR413W-RELATED"/>
    <property type="match status" value="1"/>
</dbReference>
<dbReference type="InterPro" id="IPR052413">
    <property type="entry name" value="SUR7_domain"/>
</dbReference>
<dbReference type="PANTHER" id="PTHR28019">
    <property type="entry name" value="CELL MEMBRANE PROTEIN YLR413W-RELATED"/>
    <property type="match status" value="1"/>
</dbReference>
<organism evidence="3 4">
    <name type="scientific">Parascedosporium putredinis</name>
    <dbReference type="NCBI Taxonomy" id="1442378"/>
    <lineage>
        <taxon>Eukaryota</taxon>
        <taxon>Fungi</taxon>
        <taxon>Dikarya</taxon>
        <taxon>Ascomycota</taxon>
        <taxon>Pezizomycotina</taxon>
        <taxon>Sordariomycetes</taxon>
        <taxon>Hypocreomycetidae</taxon>
        <taxon>Microascales</taxon>
        <taxon>Microascaceae</taxon>
        <taxon>Parascedosporium</taxon>
    </lineage>
</organism>
<feature type="transmembrane region" description="Helical" evidence="2">
    <location>
        <begin position="221"/>
        <end position="241"/>
    </location>
</feature>
<dbReference type="GO" id="GO:0005886">
    <property type="term" value="C:plasma membrane"/>
    <property type="evidence" value="ECO:0007669"/>
    <property type="project" value="InterPro"/>
</dbReference>
<keyword evidence="2" id="KW-1133">Transmembrane helix</keyword>
<keyword evidence="2" id="KW-0812">Transmembrane</keyword>
<accession>A0A9P1H2V3</accession>
<feature type="region of interest" description="Disordered" evidence="1">
    <location>
        <begin position="251"/>
        <end position="344"/>
    </location>
</feature>
<proteinExistence type="predicted"/>
<dbReference type="OrthoDB" id="4480814at2759"/>
<gene>
    <name evidence="3" type="ORF">PPNO1_LOCUS4649</name>
</gene>
<dbReference type="Pfam" id="PF06687">
    <property type="entry name" value="SUR7"/>
    <property type="match status" value="1"/>
</dbReference>
<name>A0A9P1H2V3_9PEZI</name>
<dbReference type="EMBL" id="CALLCH030000012">
    <property type="protein sequence ID" value="CAI4214922.1"/>
    <property type="molecule type" value="Genomic_DNA"/>
</dbReference>
<feature type="transmembrane region" description="Helical" evidence="2">
    <location>
        <begin position="143"/>
        <end position="164"/>
    </location>
</feature>
<reference evidence="3" key="1">
    <citation type="submission" date="2022-11" db="EMBL/GenBank/DDBJ databases">
        <authorList>
            <person name="Scott C."/>
            <person name="Bruce N."/>
        </authorList>
    </citation>
    <scope>NUCLEOTIDE SEQUENCE</scope>
</reference>
<feature type="compositionally biased region" description="Basic residues" evidence="1">
    <location>
        <begin position="285"/>
        <end position="295"/>
    </location>
</feature>
<feature type="transmembrane region" description="Helical" evidence="2">
    <location>
        <begin position="12"/>
        <end position="31"/>
    </location>
</feature>
<evidence type="ECO:0000313" key="3">
    <source>
        <dbReference type="EMBL" id="CAI4214922.1"/>
    </source>
</evidence>
<dbReference type="GO" id="GO:0031505">
    <property type="term" value="P:fungal-type cell wall organization"/>
    <property type="evidence" value="ECO:0007669"/>
    <property type="project" value="TreeGrafter"/>
</dbReference>
<sequence>MGLTTFYKLVPFVLSTLIAILLIVVLVAGSSPSTLPNLYLLKVNTTNLHLPSKLSESRYLADLSKVTGTDLTGQTFDAATLGIAELYTIHIFTCCAQPDRCTAPVLGPSFDPVLHLRLGIGAVDSLPAPLEDALSLYKRVSPMLGTVFILAFVLVLSAPSITLLNRRVFIAGWLAMSLAGLSAVLLLIGCIAGRVTAQRLVQSLNESFSDELGITAEEGGLLLPAWAAIPVCFANTLLIFIRSKKEDDARTRLVDKEKKTRESSEERGGPGDDDRSNSDDGNHHQYPRHNHHHHASGGLFDQGSDPRHSSFTAEDSTQIEHPAPVVSRRARGSLSENRSVRYRDPDAWYVNYRGVQTGR</sequence>
<evidence type="ECO:0000313" key="4">
    <source>
        <dbReference type="Proteomes" id="UP000838763"/>
    </source>
</evidence>
<keyword evidence="4" id="KW-1185">Reference proteome</keyword>
<dbReference type="GO" id="GO:0051285">
    <property type="term" value="C:cell cortex of cell tip"/>
    <property type="evidence" value="ECO:0007669"/>
    <property type="project" value="TreeGrafter"/>
</dbReference>
<feature type="transmembrane region" description="Helical" evidence="2">
    <location>
        <begin position="171"/>
        <end position="195"/>
    </location>
</feature>
<evidence type="ECO:0000256" key="1">
    <source>
        <dbReference type="SAM" id="MobiDB-lite"/>
    </source>
</evidence>